<dbReference type="Proteomes" id="UP001294412">
    <property type="component" value="Unassembled WGS sequence"/>
</dbReference>
<dbReference type="RefSeq" id="WP_322186584.1">
    <property type="nucleotide sequence ID" value="NZ_JAXLPB010000002.1"/>
</dbReference>
<organism evidence="2 3">
    <name type="scientific">Fulvimarina uroteuthidis</name>
    <dbReference type="NCBI Taxonomy" id="3098149"/>
    <lineage>
        <taxon>Bacteria</taxon>
        <taxon>Pseudomonadati</taxon>
        <taxon>Pseudomonadota</taxon>
        <taxon>Alphaproteobacteria</taxon>
        <taxon>Hyphomicrobiales</taxon>
        <taxon>Aurantimonadaceae</taxon>
        <taxon>Fulvimarina</taxon>
    </lineage>
</organism>
<feature type="region of interest" description="Disordered" evidence="1">
    <location>
        <begin position="1"/>
        <end position="38"/>
    </location>
</feature>
<comment type="caution">
    <text evidence="2">The sequence shown here is derived from an EMBL/GenBank/DDBJ whole genome shotgun (WGS) entry which is preliminary data.</text>
</comment>
<evidence type="ECO:0000256" key="1">
    <source>
        <dbReference type="SAM" id="MobiDB-lite"/>
    </source>
</evidence>
<protein>
    <recommendedName>
        <fullName evidence="4">DUF5681 domain-containing protein</fullName>
    </recommendedName>
</protein>
<evidence type="ECO:0000313" key="3">
    <source>
        <dbReference type="Proteomes" id="UP001294412"/>
    </source>
</evidence>
<sequence length="125" mass="13704">MARKGQTLTEPEIAERRAKGFQKGRSGNPKGRPAIPEEVKSAAKAYTVTAIDTLVDVMENSTNPNARVTAAVAILNRGWGAPSQQLEIDHQVTHTVTEINALMERARLREQQGMVIDAETLRVID</sequence>
<evidence type="ECO:0000313" key="2">
    <source>
        <dbReference type="EMBL" id="MDY8109129.1"/>
    </source>
</evidence>
<accession>A0ABU5I176</accession>
<reference evidence="2 3" key="1">
    <citation type="submission" date="2023-12" db="EMBL/GenBank/DDBJ databases">
        <title>Description of Novel Strain Fulvimarina sp. 2208YS6-2-32 isolated from Uroteuthis (Photololigo) edulis.</title>
        <authorList>
            <person name="Park J.-S."/>
        </authorList>
    </citation>
    <scope>NUCLEOTIDE SEQUENCE [LARGE SCALE GENOMIC DNA]</scope>
    <source>
        <strain evidence="2 3">2208YS6-2-32</strain>
    </source>
</reference>
<name>A0ABU5I176_9HYPH</name>
<keyword evidence="3" id="KW-1185">Reference proteome</keyword>
<dbReference type="EMBL" id="JAXLPB010000002">
    <property type="protein sequence ID" value="MDY8109129.1"/>
    <property type="molecule type" value="Genomic_DNA"/>
</dbReference>
<proteinExistence type="predicted"/>
<gene>
    <name evidence="2" type="ORF">U0C82_08220</name>
</gene>
<evidence type="ECO:0008006" key="4">
    <source>
        <dbReference type="Google" id="ProtNLM"/>
    </source>
</evidence>